<proteinExistence type="predicted"/>
<dbReference type="RefSeq" id="WP_090960439.1">
    <property type="nucleotide sequence ID" value="NZ_FOOA01000003.1"/>
</dbReference>
<comment type="caution">
    <text evidence="2">The sequence shown here is derived from an EMBL/GenBank/DDBJ whole genome shotgun (WGS) entry which is preliminary data.</text>
</comment>
<dbReference type="Pfam" id="PF10135">
    <property type="entry name" value="Rod-binding"/>
    <property type="match status" value="1"/>
</dbReference>
<evidence type="ECO:0000313" key="3">
    <source>
        <dbReference type="Proteomes" id="UP000531216"/>
    </source>
</evidence>
<dbReference type="Proteomes" id="UP000531216">
    <property type="component" value="Unassembled WGS sequence"/>
</dbReference>
<evidence type="ECO:0000313" key="2">
    <source>
        <dbReference type="EMBL" id="MBB3935550.1"/>
    </source>
</evidence>
<dbReference type="OrthoDB" id="7889190at2"/>
<dbReference type="InterPro" id="IPR019301">
    <property type="entry name" value="Flagellar_prot_FlgJ_N"/>
</dbReference>
<protein>
    <recommendedName>
        <fullName evidence="1">Flagellar protein FlgJ N-terminal domain-containing protein</fullName>
    </recommendedName>
</protein>
<evidence type="ECO:0000259" key="1">
    <source>
        <dbReference type="Pfam" id="PF10135"/>
    </source>
</evidence>
<feature type="domain" description="Flagellar protein FlgJ N-terminal" evidence="1">
    <location>
        <begin position="88"/>
        <end position="128"/>
    </location>
</feature>
<keyword evidence="3" id="KW-1185">Reference proteome</keyword>
<dbReference type="AlphaFoldDB" id="A0A7W6FU88"/>
<gene>
    <name evidence="2" type="ORF">GGR05_001694</name>
</gene>
<dbReference type="EMBL" id="JACIDO010000003">
    <property type="protein sequence ID" value="MBB3935550.1"/>
    <property type="molecule type" value="Genomic_DNA"/>
</dbReference>
<name>A0A7W6FU88_9HYPH</name>
<sequence length="144" mass="15037">MTVSALAGPLPALRADQSAPSAATRKVDAGSQTQAFEAAMQAAPVSADATLDEVNFHHQSSRSAELKPLQKFEAFVLRNFVESMLPSKNTAFFGTGTAGNIWRSMLAERIGDEMAKAGGVGIAEMLEKDGRGGGKAPVVDTTKA</sequence>
<reference evidence="2 3" key="1">
    <citation type="submission" date="2020-08" db="EMBL/GenBank/DDBJ databases">
        <title>Genomic Encyclopedia of Type Strains, Phase IV (KMG-IV): sequencing the most valuable type-strain genomes for metagenomic binning, comparative biology and taxonomic classification.</title>
        <authorList>
            <person name="Goeker M."/>
        </authorList>
    </citation>
    <scope>NUCLEOTIDE SEQUENCE [LARGE SCALE GENOMIC DNA]</scope>
    <source>
        <strain evidence="2 3">DSM 25024</strain>
    </source>
</reference>
<accession>A0A7W6FU88</accession>
<organism evidence="2 3">
    <name type="scientific">Aureimonas phyllosphaerae</name>
    <dbReference type="NCBI Taxonomy" id="1166078"/>
    <lineage>
        <taxon>Bacteria</taxon>
        <taxon>Pseudomonadati</taxon>
        <taxon>Pseudomonadota</taxon>
        <taxon>Alphaproteobacteria</taxon>
        <taxon>Hyphomicrobiales</taxon>
        <taxon>Aurantimonadaceae</taxon>
        <taxon>Aureimonas</taxon>
    </lineage>
</organism>